<proteinExistence type="predicted"/>
<protein>
    <recommendedName>
        <fullName evidence="3">DUF429 domain-containing protein</fullName>
    </recommendedName>
</protein>
<evidence type="ECO:0000313" key="2">
    <source>
        <dbReference type="Proteomes" id="UP001206983"/>
    </source>
</evidence>
<evidence type="ECO:0000313" key="1">
    <source>
        <dbReference type="EMBL" id="MCQ6962557.1"/>
    </source>
</evidence>
<reference evidence="1 2" key="1">
    <citation type="journal article" date="2011" name="Appl. Environ. Microbiol.">
        <title>Methanogenic archaea isolated from Taiwan's Chelungpu fault.</title>
        <authorList>
            <person name="Wu S.Y."/>
            <person name="Lai M.C."/>
        </authorList>
    </citation>
    <scope>NUCLEOTIDE SEQUENCE [LARGE SCALE GENOMIC DNA]</scope>
    <source>
        <strain evidence="1 2">St545Mb</strain>
    </source>
</reference>
<comment type="caution">
    <text evidence="1">The sequence shown here is derived from an EMBL/GenBank/DDBJ whole genome shotgun (WGS) entry which is preliminary data.</text>
</comment>
<name>A0AAE3KX20_9EURY</name>
<dbReference type="AlphaFoldDB" id="A0AAE3KX20"/>
<keyword evidence="2" id="KW-1185">Reference proteome</keyword>
<dbReference type="EMBL" id="JTEO01000004">
    <property type="protein sequence ID" value="MCQ6962557.1"/>
    <property type="molecule type" value="Genomic_DNA"/>
</dbReference>
<dbReference type="Proteomes" id="UP001206983">
    <property type="component" value="Unassembled WGS sequence"/>
</dbReference>
<sequence>MIYTEGQRRIYGVDFSGSKTACNKIWISEGIVNEGILDISACYPISKVVAGGAKDLDSCLLAMRSLIKGSGKGIFGMDFPFSLPHPLLFSGNNDSDWRSFITAFSGRYSSAEQFREDMRSLAPGSELKRLTDTEVKAPFCVYNLRLYRQTYFGIREVLSPLVTEDSARVLPMQEPASDKPWLIEVCPASTLKKEGLYIPYKGRSFRDSEAREYILEEMLDRGITLSPLIREAAHKNADGDALDSIIAAFAVSRAVKQLDLLRESLPQIYLTEGYTFF</sequence>
<gene>
    <name evidence="1" type="ORF">PV02_05265</name>
</gene>
<evidence type="ECO:0008006" key="3">
    <source>
        <dbReference type="Google" id="ProtNLM"/>
    </source>
</evidence>
<accession>A0AAE3KX20</accession>
<organism evidence="1 2">
    <name type="scientific">Methanolobus chelungpuianus</name>
    <dbReference type="NCBI Taxonomy" id="502115"/>
    <lineage>
        <taxon>Archaea</taxon>
        <taxon>Methanobacteriati</taxon>
        <taxon>Methanobacteriota</taxon>
        <taxon>Stenosarchaea group</taxon>
        <taxon>Methanomicrobia</taxon>
        <taxon>Methanosarcinales</taxon>
        <taxon>Methanosarcinaceae</taxon>
        <taxon>Methanolobus</taxon>
    </lineage>
</organism>
<dbReference type="RefSeq" id="WP_256622347.1">
    <property type="nucleotide sequence ID" value="NZ_JTEO01000004.1"/>
</dbReference>